<keyword evidence="1" id="KW-1133">Transmembrane helix</keyword>
<dbReference type="PATRIC" id="fig|45076.6.peg.86"/>
<dbReference type="Proteomes" id="UP000054662">
    <property type="component" value="Unassembled WGS sequence"/>
</dbReference>
<protein>
    <submittedName>
        <fullName evidence="2">Uncharacterized protein</fullName>
    </submittedName>
</protein>
<dbReference type="SUPFAM" id="SSF48403">
    <property type="entry name" value="Ankyrin repeat"/>
    <property type="match status" value="1"/>
</dbReference>
<name>A0A0W1AKF4_9GAMM</name>
<accession>A0A0W1AKF4</accession>
<gene>
    <name evidence="2" type="ORF">Lwor_0081</name>
</gene>
<reference evidence="2 3" key="1">
    <citation type="submission" date="2015-11" db="EMBL/GenBank/DDBJ databases">
        <title>Genomic analysis of 38 Legionella species identifies large and diverse effector repertoires.</title>
        <authorList>
            <person name="Burstein D."/>
            <person name="Amaro F."/>
            <person name="Zusman T."/>
            <person name="Lifshitz Z."/>
            <person name="Cohen O."/>
            <person name="Gilbert J.A."/>
            <person name="Pupko T."/>
            <person name="Shuman H.A."/>
            <person name="Segal G."/>
        </authorList>
    </citation>
    <scope>NUCLEOTIDE SEQUENCE [LARGE SCALE GENOMIC DNA]</scope>
    <source>
        <strain evidence="2 3">ATCC 49508</strain>
    </source>
</reference>
<dbReference type="CDD" id="cd22744">
    <property type="entry name" value="OTU"/>
    <property type="match status" value="1"/>
</dbReference>
<evidence type="ECO:0000313" key="2">
    <source>
        <dbReference type="EMBL" id="KTD81778.1"/>
    </source>
</evidence>
<dbReference type="AlphaFoldDB" id="A0A0W1AKF4"/>
<comment type="caution">
    <text evidence="2">The sequence shown here is derived from an EMBL/GenBank/DDBJ whole genome shotgun (WGS) entry which is preliminary data.</text>
</comment>
<sequence length="576" mass="64757">MIGFLPTKYPFKLIINQPQAILDLAESPMLEKEEISLYEKAAENDLNFIKKFILEHPDDINRPCQYPNFRTLRNVPALFNVSVMGLGALATLVPAPLIAWGLIASMAHTSGKAILDDGKNNRSRKNWTLLDYAAEAGATDVAVWLITQGADITSTYFIDLARANGHHNFIGACESVMATLNDLVAADNELTQAKEMLANVEESLDLPAVRLLSKRFKLTELRGEFASVVERYERLKLFVDENGLWDEFEQSHAPVVEVNDDALKNPRLFLEELERAINYLSNIIKSNKLAQVTEKTSKVLGNLQTKYTTYKAQFNSLIGIAAGSSSKSLSAPVERGTFFAQPSVTEKYVHPSKYPHGLTEIKNAPYDPGDCFLDAVIALLPADKYFDDYGHEMSGKCYDSVMFYHSWQQTHLKKDNSCRVESVERLTSPYRQWLKQLFRKKVYEQLGSSEDYKNAFVPQTIPLGVNDEKHCDNIEDYRNAINTPLAYFDELAIRAFCDSNKIPVIVVEENSSNKPLFYGEEHYFKSGNLPLFIGHVNGNHFVPLRQSADKSLDMLLAEMGISKNPEEANQSGGLLI</sequence>
<proteinExistence type="predicted"/>
<keyword evidence="1" id="KW-0472">Membrane</keyword>
<dbReference type="EMBL" id="LNZC01000002">
    <property type="protein sequence ID" value="KTD81778.1"/>
    <property type="molecule type" value="Genomic_DNA"/>
</dbReference>
<feature type="transmembrane region" description="Helical" evidence="1">
    <location>
        <begin position="77"/>
        <end position="103"/>
    </location>
</feature>
<dbReference type="Gene3D" id="1.25.40.20">
    <property type="entry name" value="Ankyrin repeat-containing domain"/>
    <property type="match status" value="1"/>
</dbReference>
<dbReference type="Gene3D" id="3.90.70.80">
    <property type="match status" value="1"/>
</dbReference>
<keyword evidence="3" id="KW-1185">Reference proteome</keyword>
<keyword evidence="1" id="KW-0812">Transmembrane</keyword>
<evidence type="ECO:0000256" key="1">
    <source>
        <dbReference type="SAM" id="Phobius"/>
    </source>
</evidence>
<dbReference type="InterPro" id="IPR036770">
    <property type="entry name" value="Ankyrin_rpt-contain_sf"/>
</dbReference>
<evidence type="ECO:0000313" key="3">
    <source>
        <dbReference type="Proteomes" id="UP000054662"/>
    </source>
</evidence>
<organism evidence="2 3">
    <name type="scientific">Legionella worsleiensis</name>
    <dbReference type="NCBI Taxonomy" id="45076"/>
    <lineage>
        <taxon>Bacteria</taxon>
        <taxon>Pseudomonadati</taxon>
        <taxon>Pseudomonadota</taxon>
        <taxon>Gammaproteobacteria</taxon>
        <taxon>Legionellales</taxon>
        <taxon>Legionellaceae</taxon>
        <taxon>Legionella</taxon>
    </lineage>
</organism>